<dbReference type="VEuPathDB" id="FungiDB:JI435_113110"/>
<dbReference type="FunFam" id="1.20.1250.20:FF:000057">
    <property type="entry name" value="MFS general substrate transporter"/>
    <property type="match status" value="1"/>
</dbReference>
<evidence type="ECO:0000256" key="1">
    <source>
        <dbReference type="ARBA" id="ARBA00004141"/>
    </source>
</evidence>
<comment type="subcellular location">
    <subcellularLocation>
        <location evidence="1">Membrane</location>
        <topology evidence="1">Multi-pass membrane protein</topology>
    </subcellularLocation>
</comment>
<dbReference type="EMBL" id="CH445343">
    <property type="protein sequence ID" value="EAT81019.1"/>
    <property type="molecule type" value="Genomic_DNA"/>
</dbReference>
<dbReference type="eggNOG" id="KOG2533">
    <property type="taxonomic scope" value="Eukaryota"/>
</dbReference>
<keyword evidence="2" id="KW-0813">Transport</keyword>
<proteinExistence type="predicted"/>
<protein>
    <recommendedName>
        <fullName evidence="6">Major facilitator superfamily (MFS) profile domain-containing protein</fullName>
    </recommendedName>
</protein>
<sequence length="502" mass="55512">MDTKHAIVQDEKSPKHFDEQVLKSSALEGQHADYTGAEAKTDPVEIALVRKIDWRLMPTLCIMYFLNYVDRNAIAQARLNDLEKDLGMTGVQFNTCVSMFVPIPSTHSIKPHANTLSLFVGYVLMQIPSNMLITRIKPGIYMSAWMLIWAVVSACTALVQNFGGLVACRFFLGITEAPFYPGATYMLSIFYTRKEVATRIAVLYCAQILATGFSGLIAAGVFAGMDGLKGLAGWRWLFIVEGAVTAVVAIFGFFLLPNTPLTTSWLTPEERELAHARMERDRVGDSTEAVSSMEGLRQACRDPRTWLFCFMQNFHLSACSFNSFFPTVVRTLGFNRTITLVLTCPPFLFAGAAGIFTGWSSGRMHERTWHITIGLLVAVVGFVIAASTLNTAGRYIACFIFPMGAYSVNSVIIGWASSTLSQTKEKKAVVLAMTNVGGQIGYIYGAYLWPETDKPRYGIGFGASAGFALCSIACAWVIRWMLIKENKKLRESTTEHVNLYGY</sequence>
<dbReference type="GeneID" id="5978464"/>
<keyword evidence="3" id="KW-0812">Transmembrane</keyword>
<name>Q0UAA3_PHANO</name>
<dbReference type="SUPFAM" id="SSF103473">
    <property type="entry name" value="MFS general substrate transporter"/>
    <property type="match status" value="1"/>
</dbReference>
<dbReference type="InterPro" id="IPR036259">
    <property type="entry name" value="MFS_trans_sf"/>
</dbReference>
<evidence type="ECO:0000313" key="8">
    <source>
        <dbReference type="Proteomes" id="UP000001055"/>
    </source>
</evidence>
<dbReference type="InParanoid" id="Q0UAA3"/>
<dbReference type="GO" id="GO:0022857">
    <property type="term" value="F:transmembrane transporter activity"/>
    <property type="evidence" value="ECO:0000318"/>
    <property type="project" value="GO_Central"/>
</dbReference>
<dbReference type="PROSITE" id="PS50850">
    <property type="entry name" value="MFS"/>
    <property type="match status" value="1"/>
</dbReference>
<keyword evidence="5" id="KW-0472">Membrane</keyword>
<dbReference type="Proteomes" id="UP000001055">
    <property type="component" value="Unassembled WGS sequence"/>
</dbReference>
<feature type="domain" description="Major facilitator superfamily (MFS) profile" evidence="6">
    <location>
        <begin position="56"/>
        <end position="488"/>
    </location>
</feature>
<evidence type="ECO:0000256" key="5">
    <source>
        <dbReference type="ARBA" id="ARBA00023136"/>
    </source>
</evidence>
<evidence type="ECO:0000256" key="3">
    <source>
        <dbReference type="ARBA" id="ARBA00022692"/>
    </source>
</evidence>
<dbReference type="FunFam" id="1.20.1250.20:FF:000013">
    <property type="entry name" value="MFS general substrate transporter"/>
    <property type="match status" value="1"/>
</dbReference>
<dbReference type="AlphaFoldDB" id="Q0UAA3"/>
<dbReference type="InterPro" id="IPR011701">
    <property type="entry name" value="MFS"/>
</dbReference>
<accession>Q0UAA3</accession>
<dbReference type="InterPro" id="IPR020846">
    <property type="entry name" value="MFS_dom"/>
</dbReference>
<organism evidence="7 8">
    <name type="scientific">Phaeosphaeria nodorum (strain SN15 / ATCC MYA-4574 / FGSC 10173)</name>
    <name type="common">Glume blotch fungus</name>
    <name type="synonym">Parastagonospora nodorum</name>
    <dbReference type="NCBI Taxonomy" id="321614"/>
    <lineage>
        <taxon>Eukaryota</taxon>
        <taxon>Fungi</taxon>
        <taxon>Dikarya</taxon>
        <taxon>Ascomycota</taxon>
        <taxon>Pezizomycotina</taxon>
        <taxon>Dothideomycetes</taxon>
        <taxon>Pleosporomycetidae</taxon>
        <taxon>Pleosporales</taxon>
        <taxon>Pleosporineae</taxon>
        <taxon>Phaeosphaeriaceae</taxon>
        <taxon>Parastagonospora</taxon>
    </lineage>
</organism>
<dbReference type="Pfam" id="PF07690">
    <property type="entry name" value="MFS_1"/>
    <property type="match status" value="1"/>
</dbReference>
<dbReference type="PANTHER" id="PTHR43791">
    <property type="entry name" value="PERMEASE-RELATED"/>
    <property type="match status" value="1"/>
</dbReference>
<dbReference type="HOGENOM" id="CLU_001265_0_6_1"/>
<dbReference type="RefSeq" id="XP_001801556.1">
    <property type="nucleotide sequence ID" value="XM_001801504.1"/>
</dbReference>
<evidence type="ECO:0000259" key="6">
    <source>
        <dbReference type="PROSITE" id="PS50850"/>
    </source>
</evidence>
<dbReference type="Gene3D" id="1.20.1250.20">
    <property type="entry name" value="MFS general substrate transporter like domains"/>
    <property type="match status" value="2"/>
</dbReference>
<dbReference type="KEGG" id="pno:SNOG_11311"/>
<evidence type="ECO:0000313" key="7">
    <source>
        <dbReference type="EMBL" id="EAT81019.1"/>
    </source>
</evidence>
<dbReference type="GO" id="GO:0016020">
    <property type="term" value="C:membrane"/>
    <property type="evidence" value="ECO:0000318"/>
    <property type="project" value="GO_Central"/>
</dbReference>
<dbReference type="OMA" id="AYAMGFW"/>
<evidence type="ECO:0000256" key="4">
    <source>
        <dbReference type="ARBA" id="ARBA00022989"/>
    </source>
</evidence>
<evidence type="ECO:0000256" key="2">
    <source>
        <dbReference type="ARBA" id="ARBA00022448"/>
    </source>
</evidence>
<keyword evidence="4" id="KW-1133">Transmembrane helix</keyword>
<gene>
    <name evidence="7" type="ORF">SNOG_11311</name>
</gene>
<reference evidence="8" key="1">
    <citation type="journal article" date="2007" name="Plant Cell">
        <title>Dothideomycete-plant interactions illuminated by genome sequencing and EST analysis of the wheat pathogen Stagonospora nodorum.</title>
        <authorList>
            <person name="Hane J.K."/>
            <person name="Lowe R.G."/>
            <person name="Solomon P.S."/>
            <person name="Tan K.C."/>
            <person name="Schoch C.L."/>
            <person name="Spatafora J.W."/>
            <person name="Crous P.W."/>
            <person name="Kodira C."/>
            <person name="Birren B.W."/>
            <person name="Galagan J.E."/>
            <person name="Torriani S.F."/>
            <person name="McDonald B.A."/>
            <person name="Oliver R.P."/>
        </authorList>
    </citation>
    <scope>NUCLEOTIDE SEQUENCE [LARGE SCALE GENOMIC DNA]</scope>
    <source>
        <strain evidence="8">SN15 / ATCC MYA-4574 / FGSC 10173</strain>
    </source>
</reference>
<dbReference type="PANTHER" id="PTHR43791:SF62">
    <property type="entry name" value="MAJOR FACILITATOR SUPERFAMILY (MFS) PROFILE DOMAIN-CONTAINING PROTEIN"/>
    <property type="match status" value="1"/>
</dbReference>